<feature type="transmembrane region" description="Helical" evidence="1">
    <location>
        <begin position="230"/>
        <end position="256"/>
    </location>
</feature>
<reference evidence="3 4" key="1">
    <citation type="submission" date="2016-10" db="EMBL/GenBank/DDBJ databases">
        <authorList>
            <person name="de Groot N.N."/>
        </authorList>
    </citation>
    <scope>NUCLEOTIDE SEQUENCE [LARGE SCALE GENOMIC DNA]</scope>
    <source>
        <strain evidence="3 4">DSM 16213</strain>
    </source>
</reference>
<keyword evidence="4" id="KW-1185">Reference proteome</keyword>
<feature type="transmembrane region" description="Helical" evidence="1">
    <location>
        <begin position="97"/>
        <end position="119"/>
    </location>
</feature>
<keyword evidence="1" id="KW-0812">Transmembrane</keyword>
<feature type="transmembrane region" description="Helical" evidence="1">
    <location>
        <begin position="59"/>
        <end position="77"/>
    </location>
</feature>
<sequence>MPSENLNWAMPVMRVGYAGRALVYAIVSGLSLFTIWHGGDAKGTSEALEMVERSPFGRVSLVVVSLGMFAYMAWRLVDAAFDLEDYGSDAKGLAARAGQAVTGVIHAGLGVVPLVLLFGGPDDGGGSSISYYAGLLMGWPFGQIVLGAIGAVTAGAGIHYLHKAWTQDYRDTLKANHFTLHFNRLLQLGLAAQGVSILIIGGLIGLAAWQHDASGAGGLETAFGWLGRQVYGQLLVTGLCVGLALFALFLGVNAVWRIIPRLRDPDVATLTARLQDMATGSGPSSGR</sequence>
<keyword evidence="1" id="KW-0472">Membrane</keyword>
<keyword evidence="1" id="KW-1133">Transmembrane helix</keyword>
<evidence type="ECO:0000256" key="1">
    <source>
        <dbReference type="SAM" id="Phobius"/>
    </source>
</evidence>
<evidence type="ECO:0000313" key="3">
    <source>
        <dbReference type="EMBL" id="SEN66758.1"/>
    </source>
</evidence>
<organism evidence="3 4">
    <name type="scientific">Loktanella fryxellensis</name>
    <dbReference type="NCBI Taxonomy" id="245187"/>
    <lineage>
        <taxon>Bacteria</taxon>
        <taxon>Pseudomonadati</taxon>
        <taxon>Pseudomonadota</taxon>
        <taxon>Alphaproteobacteria</taxon>
        <taxon>Rhodobacterales</taxon>
        <taxon>Roseobacteraceae</taxon>
        <taxon>Loktanella</taxon>
    </lineage>
</organism>
<gene>
    <name evidence="3" type="ORF">SAMN04488003_12527</name>
</gene>
<feature type="domain" description="DUF1206" evidence="2">
    <location>
        <begin position="97"/>
        <end position="166"/>
    </location>
</feature>
<name>A0A1H8IGG0_9RHOB</name>
<accession>A0A1H8IGG0</accession>
<dbReference type="RefSeq" id="WP_089905149.1">
    <property type="nucleotide sequence ID" value="NZ_FOCI01000025.1"/>
</dbReference>
<dbReference type="AlphaFoldDB" id="A0A1H8IGG0"/>
<evidence type="ECO:0000313" key="4">
    <source>
        <dbReference type="Proteomes" id="UP000199585"/>
    </source>
</evidence>
<feature type="transmembrane region" description="Helical" evidence="1">
    <location>
        <begin position="21"/>
        <end position="39"/>
    </location>
</feature>
<feature type="domain" description="DUF1206" evidence="2">
    <location>
        <begin position="15"/>
        <end position="81"/>
    </location>
</feature>
<dbReference type="OrthoDB" id="5702018at2"/>
<evidence type="ECO:0000259" key="2">
    <source>
        <dbReference type="Pfam" id="PF06724"/>
    </source>
</evidence>
<dbReference type="STRING" id="245187.SAMN04488003_12527"/>
<feature type="transmembrane region" description="Helical" evidence="1">
    <location>
        <begin position="182"/>
        <end position="210"/>
    </location>
</feature>
<dbReference type="Proteomes" id="UP000199585">
    <property type="component" value="Unassembled WGS sequence"/>
</dbReference>
<feature type="domain" description="DUF1206" evidence="2">
    <location>
        <begin position="188"/>
        <end position="257"/>
    </location>
</feature>
<dbReference type="InterPro" id="IPR009597">
    <property type="entry name" value="DUF1206"/>
</dbReference>
<protein>
    <recommendedName>
        <fullName evidence="2">DUF1206 domain-containing protein</fullName>
    </recommendedName>
</protein>
<dbReference type="Pfam" id="PF06724">
    <property type="entry name" value="DUF1206"/>
    <property type="match status" value="3"/>
</dbReference>
<feature type="transmembrane region" description="Helical" evidence="1">
    <location>
        <begin position="139"/>
        <end position="161"/>
    </location>
</feature>
<dbReference type="EMBL" id="FOCI01000025">
    <property type="protein sequence ID" value="SEN66758.1"/>
    <property type="molecule type" value="Genomic_DNA"/>
</dbReference>
<proteinExistence type="predicted"/>